<comment type="caution">
    <text evidence="2">The sequence shown here is derived from an EMBL/GenBank/DDBJ whole genome shotgun (WGS) entry which is preliminary data.</text>
</comment>
<dbReference type="Proteomes" id="UP001554047">
    <property type="component" value="Unassembled WGS sequence"/>
</dbReference>
<proteinExistence type="predicted"/>
<dbReference type="EMBL" id="JBFDTB010000026">
    <property type="protein sequence ID" value="MEW3467178.1"/>
    <property type="molecule type" value="Genomic_DNA"/>
</dbReference>
<evidence type="ECO:0000256" key="1">
    <source>
        <dbReference type="SAM" id="SignalP"/>
    </source>
</evidence>
<reference evidence="2 3" key="1">
    <citation type="submission" date="2024-05" db="EMBL/GenBank/DDBJ databases">
        <title>Human gut microbiome strain richness.</title>
        <authorList>
            <person name="Chen-Liaw A."/>
        </authorList>
    </citation>
    <scope>NUCLEOTIDE SEQUENCE [LARGE SCALE GENOMIC DNA]</scope>
    <source>
        <strain evidence="2 3">J1100102st1_G3_J1100102_180507</strain>
    </source>
</reference>
<dbReference type="RefSeq" id="WP_196044516.1">
    <property type="nucleotide sequence ID" value="NZ_JBFDTA010000025.1"/>
</dbReference>
<evidence type="ECO:0000313" key="3">
    <source>
        <dbReference type="Proteomes" id="UP001554047"/>
    </source>
</evidence>
<feature type="chain" id="PRO_5047065538" description="WxL domain-containing protein" evidence="1">
    <location>
        <begin position="25"/>
        <end position="160"/>
    </location>
</feature>
<evidence type="ECO:0000313" key="2">
    <source>
        <dbReference type="EMBL" id="MEW3467178.1"/>
    </source>
</evidence>
<sequence>MKKVILGTTLATSLLLVGGITASADVAMPEVPSVPFAVTITEGASSFAFNDMNLNETFEISPALFVNGTMTGTIENVGGTLTNLTRSVNKVTITVSSDSEGIVITENGDVAVEAEAISQSVATSVDTTFTFNRQTALLDGTPTITVTASDTTDSDNGQDL</sequence>
<protein>
    <recommendedName>
        <fullName evidence="4">WxL domain-containing protein</fullName>
    </recommendedName>
</protein>
<organism evidence="2 3">
    <name type="scientific">Enterococcus entomosocium</name>
    <dbReference type="NCBI Taxonomy" id="3034352"/>
    <lineage>
        <taxon>Bacteria</taxon>
        <taxon>Bacillati</taxon>
        <taxon>Bacillota</taxon>
        <taxon>Bacilli</taxon>
        <taxon>Lactobacillales</taxon>
        <taxon>Enterococcaceae</taxon>
        <taxon>Enterococcus</taxon>
    </lineage>
</organism>
<feature type="signal peptide" evidence="1">
    <location>
        <begin position="1"/>
        <end position="24"/>
    </location>
</feature>
<evidence type="ECO:0008006" key="4">
    <source>
        <dbReference type="Google" id="ProtNLM"/>
    </source>
</evidence>
<keyword evidence="3" id="KW-1185">Reference proteome</keyword>
<keyword evidence="1" id="KW-0732">Signal</keyword>
<gene>
    <name evidence="2" type="ORF">AB1I55_13840</name>
</gene>
<name>A0ABV3MFJ7_9ENTE</name>
<accession>A0ABV3MFJ7</accession>